<sequence length="814" mass="89699">MGKSENFRGAYYRSSSFGAAGAFERSASSGQIDMEITASANSSAPVRKFLNLNSSKRDTFGVPTQVLSPAQMSSLERKDMIRRLRSELELVRDVQKNIVVERGVGNVSSSNRVLNGTSRPNGAVAVNSKNSSIVSSGAGNKGSSMGKLKPQPVKAHATQNPGNLILVKQCENLLQRLMSHQFGFVFNTPVDVVKLNIPDYFTIVKHPMDLGTIKSRIMSGLYSSPLEFAEDVRLTFSNAMLYNPKGNDVHIMAESLKKFFEVRWKSIDRKLPKKVPKPQPENSVHRNDFDAAQMQSIKKRKLSPSKHEAIVEPAERLVSTDEITKLGSELESLLPEMPMHIIDFLREHSNGGQDAGLDEIEIDIDKLSDDTLIALRQLLDNHSKEKTEKQARVEPSEIELLNVSGPSNSSLQQQRGNDLADEDVDIGENEPPVSSYPPVEIASDIGCESNRVMSSGSSRDSGGSSEVESDHVKPSSRSPVSKVLDDMVRGGQTDEKKIGDHPLDRTQSDSGLDQLEENSEEKPGSDYSDGHQDGCIALMSPVIVTGESAPSGSQEFPHKDYRAAMIRNRFSDMILKAREEKTLLQVDKVDPDKLQKEREKLELQKKKGSCVRSLIFVSVVNKAIGYTVLVNNFLDDIWNVGVPEKARLQAEAKAAEDARKQAEAAAAAEARRLLEVEREAARQALLKVERTVEINENSKFLEDLEMLRSAPAEQVPSSVDEVSPDNSPDGLGGFKFGGDSNPLEQLGLFRKDDEEEEEGEPLSVPQESFKFGGDSNPLEQLGLFRKDDEVEEEGEPSSVPQEMNDVEPEEGEID</sequence>
<dbReference type="SUPFAM" id="SSF47370">
    <property type="entry name" value="Bromodomain"/>
    <property type="match status" value="1"/>
</dbReference>
<reference evidence="12" key="1">
    <citation type="submission" date="2022-08" db="EMBL/GenBank/DDBJ databases">
        <authorList>
            <person name="Gutierrez-Valencia J."/>
        </authorList>
    </citation>
    <scope>NUCLEOTIDE SEQUENCE</scope>
</reference>
<evidence type="ECO:0008006" key="14">
    <source>
        <dbReference type="Google" id="ProtNLM"/>
    </source>
</evidence>
<evidence type="ECO:0000256" key="8">
    <source>
        <dbReference type="SAM" id="Coils"/>
    </source>
</evidence>
<keyword evidence="5" id="KW-0804">Transcription</keyword>
<keyword evidence="2" id="KW-0805">Transcription regulation</keyword>
<evidence type="ECO:0000313" key="13">
    <source>
        <dbReference type="Proteomes" id="UP001154282"/>
    </source>
</evidence>
<feature type="compositionally biased region" description="Polar residues" evidence="9">
    <location>
        <begin position="404"/>
        <end position="416"/>
    </location>
</feature>
<organism evidence="12 13">
    <name type="scientific">Linum tenue</name>
    <dbReference type="NCBI Taxonomy" id="586396"/>
    <lineage>
        <taxon>Eukaryota</taxon>
        <taxon>Viridiplantae</taxon>
        <taxon>Streptophyta</taxon>
        <taxon>Embryophyta</taxon>
        <taxon>Tracheophyta</taxon>
        <taxon>Spermatophyta</taxon>
        <taxon>Magnoliopsida</taxon>
        <taxon>eudicotyledons</taxon>
        <taxon>Gunneridae</taxon>
        <taxon>Pentapetalae</taxon>
        <taxon>rosids</taxon>
        <taxon>fabids</taxon>
        <taxon>Malpighiales</taxon>
        <taxon>Linaceae</taxon>
        <taxon>Linum</taxon>
    </lineage>
</organism>
<feature type="region of interest" description="Disordered" evidence="9">
    <location>
        <begin position="711"/>
        <end position="814"/>
    </location>
</feature>
<dbReference type="AlphaFoldDB" id="A0AAV0NFX6"/>
<dbReference type="InterPro" id="IPR036427">
    <property type="entry name" value="Bromodomain-like_sf"/>
</dbReference>
<evidence type="ECO:0000256" key="7">
    <source>
        <dbReference type="PROSITE-ProRule" id="PRU00035"/>
    </source>
</evidence>
<feature type="compositionally biased region" description="Acidic residues" evidence="9">
    <location>
        <begin position="419"/>
        <end position="428"/>
    </location>
</feature>
<feature type="compositionally biased region" description="Low complexity" evidence="9">
    <location>
        <begin position="448"/>
        <end position="466"/>
    </location>
</feature>
<gene>
    <name evidence="12" type="ORF">LITE_LOCUS33129</name>
</gene>
<feature type="region of interest" description="Disordered" evidence="9">
    <location>
        <begin position="384"/>
        <end position="532"/>
    </location>
</feature>
<evidence type="ECO:0000256" key="4">
    <source>
        <dbReference type="ARBA" id="ARBA00023117"/>
    </source>
</evidence>
<feature type="domain" description="NET" evidence="11">
    <location>
        <begin position="308"/>
        <end position="390"/>
    </location>
</feature>
<dbReference type="PROSITE" id="PS51525">
    <property type="entry name" value="NET"/>
    <property type="match status" value="1"/>
</dbReference>
<evidence type="ECO:0000256" key="6">
    <source>
        <dbReference type="ARBA" id="ARBA00023242"/>
    </source>
</evidence>
<evidence type="ECO:0000256" key="2">
    <source>
        <dbReference type="ARBA" id="ARBA00023015"/>
    </source>
</evidence>
<keyword evidence="13" id="KW-1185">Reference proteome</keyword>
<feature type="region of interest" description="Disordered" evidence="9">
    <location>
        <begin position="111"/>
        <end position="156"/>
    </location>
</feature>
<dbReference type="PANTHER" id="PTHR46136">
    <property type="entry name" value="TRANSCRIPTION FACTOR GTE8"/>
    <property type="match status" value="1"/>
</dbReference>
<feature type="compositionally biased region" description="Polar residues" evidence="9">
    <location>
        <begin position="127"/>
        <end position="143"/>
    </location>
</feature>
<dbReference type="Pfam" id="PF17035">
    <property type="entry name" value="BET"/>
    <property type="match status" value="1"/>
</dbReference>
<feature type="domain" description="Bromo" evidence="10">
    <location>
        <begin position="178"/>
        <end position="250"/>
    </location>
</feature>
<feature type="compositionally biased region" description="Acidic residues" evidence="9">
    <location>
        <begin position="804"/>
        <end position="814"/>
    </location>
</feature>
<feature type="coiled-coil region" evidence="8">
    <location>
        <begin position="645"/>
        <end position="691"/>
    </location>
</feature>
<comment type="subcellular location">
    <subcellularLocation>
        <location evidence="1">Nucleus</location>
    </subcellularLocation>
</comment>
<dbReference type="PROSITE" id="PS50014">
    <property type="entry name" value="BROMODOMAIN_2"/>
    <property type="match status" value="1"/>
</dbReference>
<dbReference type="InterPro" id="IPR027353">
    <property type="entry name" value="NET_dom"/>
</dbReference>
<name>A0AAV0NFX6_9ROSI</name>
<dbReference type="Gene3D" id="1.20.1270.220">
    <property type="match status" value="1"/>
</dbReference>
<dbReference type="Gene3D" id="1.20.920.10">
    <property type="entry name" value="Bromodomain-like"/>
    <property type="match status" value="1"/>
</dbReference>
<feature type="compositionally biased region" description="Basic and acidic residues" evidence="9">
    <location>
        <begin position="520"/>
        <end position="532"/>
    </location>
</feature>
<evidence type="ECO:0000256" key="1">
    <source>
        <dbReference type="ARBA" id="ARBA00004123"/>
    </source>
</evidence>
<dbReference type="PANTHER" id="PTHR46136:SF1">
    <property type="entry name" value="TRANSCRIPTION FACTOR GTE11-RELATED"/>
    <property type="match status" value="1"/>
</dbReference>
<comment type="caution">
    <text evidence="12">The sequence shown here is derived from an EMBL/GenBank/DDBJ whole genome shotgun (WGS) entry which is preliminary data.</text>
</comment>
<dbReference type="InterPro" id="IPR037377">
    <property type="entry name" value="GTE_bromo"/>
</dbReference>
<dbReference type="PRINTS" id="PR00503">
    <property type="entry name" value="BROMODOMAIN"/>
</dbReference>
<evidence type="ECO:0000256" key="3">
    <source>
        <dbReference type="ARBA" id="ARBA00023054"/>
    </source>
</evidence>
<accession>A0AAV0NFX6</accession>
<keyword evidence="4 7" id="KW-0103">Bromodomain</keyword>
<dbReference type="Proteomes" id="UP001154282">
    <property type="component" value="Unassembled WGS sequence"/>
</dbReference>
<dbReference type="InterPro" id="IPR052442">
    <property type="entry name" value="Env_Response_Regulator"/>
</dbReference>
<feature type="compositionally biased region" description="Basic and acidic residues" evidence="9">
    <location>
        <begin position="384"/>
        <end position="395"/>
    </location>
</feature>
<keyword evidence="3 8" id="KW-0175">Coiled coil</keyword>
<evidence type="ECO:0000259" key="11">
    <source>
        <dbReference type="PROSITE" id="PS51525"/>
    </source>
</evidence>
<feature type="compositionally biased region" description="Polar residues" evidence="9">
    <location>
        <begin position="111"/>
        <end position="120"/>
    </location>
</feature>
<dbReference type="SMART" id="SM00297">
    <property type="entry name" value="BROMO"/>
    <property type="match status" value="1"/>
</dbReference>
<dbReference type="CDD" id="cd05506">
    <property type="entry name" value="Bromo_plant1"/>
    <property type="match status" value="1"/>
</dbReference>
<evidence type="ECO:0000259" key="10">
    <source>
        <dbReference type="PROSITE" id="PS50014"/>
    </source>
</evidence>
<dbReference type="InterPro" id="IPR038336">
    <property type="entry name" value="NET_sf"/>
</dbReference>
<dbReference type="GO" id="GO:0005634">
    <property type="term" value="C:nucleus"/>
    <property type="evidence" value="ECO:0007669"/>
    <property type="project" value="UniProtKB-SubCell"/>
</dbReference>
<proteinExistence type="predicted"/>
<dbReference type="Pfam" id="PF00439">
    <property type="entry name" value="Bromodomain"/>
    <property type="match status" value="1"/>
</dbReference>
<dbReference type="InterPro" id="IPR001487">
    <property type="entry name" value="Bromodomain"/>
</dbReference>
<evidence type="ECO:0000256" key="5">
    <source>
        <dbReference type="ARBA" id="ARBA00023163"/>
    </source>
</evidence>
<dbReference type="EMBL" id="CAMGYJ010000008">
    <property type="protein sequence ID" value="CAI0457438.1"/>
    <property type="molecule type" value="Genomic_DNA"/>
</dbReference>
<protein>
    <recommendedName>
        <fullName evidence="14">Transcription factor GTE8</fullName>
    </recommendedName>
</protein>
<evidence type="ECO:0000313" key="12">
    <source>
        <dbReference type="EMBL" id="CAI0457438.1"/>
    </source>
</evidence>
<evidence type="ECO:0000256" key="9">
    <source>
        <dbReference type="SAM" id="MobiDB-lite"/>
    </source>
</evidence>
<feature type="compositionally biased region" description="Basic and acidic residues" evidence="9">
    <location>
        <begin position="483"/>
        <end position="507"/>
    </location>
</feature>
<keyword evidence="6" id="KW-0539">Nucleus</keyword>